<organism evidence="1 2">
    <name type="scientific">Araneus ventricosus</name>
    <name type="common">Orbweaver spider</name>
    <name type="synonym">Epeira ventricosa</name>
    <dbReference type="NCBI Taxonomy" id="182803"/>
    <lineage>
        <taxon>Eukaryota</taxon>
        <taxon>Metazoa</taxon>
        <taxon>Ecdysozoa</taxon>
        <taxon>Arthropoda</taxon>
        <taxon>Chelicerata</taxon>
        <taxon>Arachnida</taxon>
        <taxon>Araneae</taxon>
        <taxon>Araneomorphae</taxon>
        <taxon>Entelegynae</taxon>
        <taxon>Araneoidea</taxon>
        <taxon>Araneidae</taxon>
        <taxon>Araneus</taxon>
    </lineage>
</organism>
<protein>
    <submittedName>
        <fullName evidence="1">Uncharacterized protein</fullName>
    </submittedName>
</protein>
<reference evidence="1 2" key="1">
    <citation type="journal article" date="2019" name="Sci. Rep.">
        <title>Orb-weaving spider Araneus ventricosus genome elucidates the spidroin gene catalogue.</title>
        <authorList>
            <person name="Kono N."/>
            <person name="Nakamura H."/>
            <person name="Ohtoshi R."/>
            <person name="Moran D.A.P."/>
            <person name="Shinohara A."/>
            <person name="Yoshida Y."/>
            <person name="Fujiwara M."/>
            <person name="Mori M."/>
            <person name="Tomita M."/>
            <person name="Arakawa K."/>
        </authorList>
    </citation>
    <scope>NUCLEOTIDE SEQUENCE [LARGE SCALE GENOMIC DNA]</scope>
</reference>
<dbReference type="AlphaFoldDB" id="A0A4Y2N2H3"/>
<comment type="caution">
    <text evidence="1">The sequence shown here is derived from an EMBL/GenBank/DDBJ whole genome shotgun (WGS) entry which is preliminary data.</text>
</comment>
<evidence type="ECO:0000313" key="2">
    <source>
        <dbReference type="Proteomes" id="UP000499080"/>
    </source>
</evidence>
<evidence type="ECO:0000313" key="1">
    <source>
        <dbReference type="EMBL" id="GBN32909.1"/>
    </source>
</evidence>
<sequence>MKVGPNRSRGRYSFFVTAQRNLKRPILWEHMRKLRGENSCWPVADFDTQICFEAPYKSYPIKSRKFAYPTTYPMAQIRCRLSTAIDIEQILRPPRILTHEASASRACAETRHCC</sequence>
<dbReference type="Proteomes" id="UP000499080">
    <property type="component" value="Unassembled WGS sequence"/>
</dbReference>
<dbReference type="EMBL" id="BGPR01008308">
    <property type="protein sequence ID" value="GBN32909.1"/>
    <property type="molecule type" value="Genomic_DNA"/>
</dbReference>
<proteinExistence type="predicted"/>
<keyword evidence="2" id="KW-1185">Reference proteome</keyword>
<name>A0A4Y2N2H3_ARAVE</name>
<accession>A0A4Y2N2H3</accession>
<gene>
    <name evidence="1" type="ORF">AVEN_231841_1</name>
</gene>